<comment type="caution">
    <text evidence="2">The sequence shown here is derived from an EMBL/GenBank/DDBJ whole genome shotgun (WGS) entry which is preliminary data.</text>
</comment>
<feature type="compositionally biased region" description="Basic and acidic residues" evidence="1">
    <location>
        <begin position="61"/>
        <end position="82"/>
    </location>
</feature>
<evidence type="ECO:0000313" key="2">
    <source>
        <dbReference type="EMBL" id="RDW84568.1"/>
    </source>
</evidence>
<proteinExistence type="predicted"/>
<sequence>MTISGDASSIFVGQRRGFPEPVYNGDENQRDSYRSERRRQSSVRPDVRNRYQEQRNVTVETTRREIPIREKRSERTVVREVFPRPQPQAQPHAPAQPRPAPPPPAPTPIPMPIPMPMPMPRQARSESGPNIIVEQEVSTSSVDSDAIVVVDEEPDSDIGHGPRYRVARPRAEAEGI</sequence>
<feature type="region of interest" description="Disordered" evidence="1">
    <location>
        <begin position="1"/>
        <end position="176"/>
    </location>
</feature>
<feature type="compositionally biased region" description="Pro residues" evidence="1">
    <location>
        <begin position="84"/>
        <end position="119"/>
    </location>
</feature>
<gene>
    <name evidence="2" type="ORF">BP6252_02158</name>
</gene>
<organism evidence="2 3">
    <name type="scientific">Coleophoma cylindrospora</name>
    <dbReference type="NCBI Taxonomy" id="1849047"/>
    <lineage>
        <taxon>Eukaryota</taxon>
        <taxon>Fungi</taxon>
        <taxon>Dikarya</taxon>
        <taxon>Ascomycota</taxon>
        <taxon>Pezizomycotina</taxon>
        <taxon>Leotiomycetes</taxon>
        <taxon>Helotiales</taxon>
        <taxon>Dermateaceae</taxon>
        <taxon>Coleophoma</taxon>
    </lineage>
</organism>
<evidence type="ECO:0000256" key="1">
    <source>
        <dbReference type="SAM" id="MobiDB-lite"/>
    </source>
</evidence>
<dbReference type="AlphaFoldDB" id="A0A3D8SFN2"/>
<accession>A0A3D8SFN2</accession>
<reference evidence="2 3" key="1">
    <citation type="journal article" date="2018" name="IMA Fungus">
        <title>IMA Genome-F 9: Draft genome sequence of Annulohypoxylon stygium, Aspergillus mulundensis, Berkeleyomyces basicola (syn. Thielaviopsis basicola), Ceratocystis smalleyi, two Cercospora beticola strains, Coleophoma cylindrospora, Fusarium fracticaudum, Phialophora cf. hyalina, and Morchella septimelata.</title>
        <authorList>
            <person name="Wingfield B.D."/>
            <person name="Bills G.F."/>
            <person name="Dong Y."/>
            <person name="Huang W."/>
            <person name="Nel W.J."/>
            <person name="Swalarsk-Parry B.S."/>
            <person name="Vaghefi N."/>
            <person name="Wilken P.M."/>
            <person name="An Z."/>
            <person name="de Beer Z.W."/>
            <person name="De Vos L."/>
            <person name="Chen L."/>
            <person name="Duong T.A."/>
            <person name="Gao Y."/>
            <person name="Hammerbacher A."/>
            <person name="Kikkert J.R."/>
            <person name="Li Y."/>
            <person name="Li H."/>
            <person name="Li K."/>
            <person name="Li Q."/>
            <person name="Liu X."/>
            <person name="Ma X."/>
            <person name="Naidoo K."/>
            <person name="Pethybridge S.J."/>
            <person name="Sun J."/>
            <person name="Steenkamp E.T."/>
            <person name="van der Nest M.A."/>
            <person name="van Wyk S."/>
            <person name="Wingfield M.J."/>
            <person name="Xiong C."/>
            <person name="Yue Q."/>
            <person name="Zhang X."/>
        </authorList>
    </citation>
    <scope>NUCLEOTIDE SEQUENCE [LARGE SCALE GENOMIC DNA]</scope>
    <source>
        <strain evidence="2 3">BP6252</strain>
    </source>
</reference>
<dbReference type="EMBL" id="PDLM01000002">
    <property type="protein sequence ID" value="RDW84568.1"/>
    <property type="molecule type" value="Genomic_DNA"/>
</dbReference>
<evidence type="ECO:0000313" key="3">
    <source>
        <dbReference type="Proteomes" id="UP000256645"/>
    </source>
</evidence>
<dbReference type="Proteomes" id="UP000256645">
    <property type="component" value="Unassembled WGS sequence"/>
</dbReference>
<protein>
    <submittedName>
        <fullName evidence="2">Uncharacterized protein</fullName>
    </submittedName>
</protein>
<feature type="compositionally biased region" description="Low complexity" evidence="1">
    <location>
        <begin position="137"/>
        <end position="149"/>
    </location>
</feature>
<feature type="compositionally biased region" description="Basic and acidic residues" evidence="1">
    <location>
        <begin position="27"/>
        <end position="53"/>
    </location>
</feature>
<name>A0A3D8SFN2_9HELO</name>
<keyword evidence="3" id="KW-1185">Reference proteome</keyword>